<reference evidence="1 2" key="2">
    <citation type="journal article" date="2013" name="Genome Announc.">
        <title>Genome Sequences of Three hpAfrica2 Strains of Helicobacter pylori.</title>
        <authorList>
            <person name="Duncan S.S."/>
            <person name="Bertoli M.T."/>
            <person name="Kersulyte D."/>
            <person name="Valk P.L."/>
            <person name="Tamma S."/>
            <person name="Segal I."/>
            <person name="McClain M.S."/>
            <person name="Cover T.L."/>
            <person name="Berg D.E."/>
        </authorList>
    </citation>
    <scope>NUCLEOTIDE SEQUENCE [LARGE SCALE GENOMIC DNA]</scope>
    <source>
        <strain evidence="1 2">SouthAfrica7</strain>
    </source>
</reference>
<sequence length="53" mass="6046">MLLVKKFFYELKKHALNFKDALTNGFLKSLLAPKVSVSFANDNTLSFKNPIKD</sequence>
<name>E8QU89_HELPW</name>
<organism evidence="1 2">
    <name type="scientific">Helicobacter pylori (strain SouthAfrica7)</name>
    <dbReference type="NCBI Taxonomy" id="907239"/>
    <lineage>
        <taxon>Bacteria</taxon>
        <taxon>Pseudomonadati</taxon>
        <taxon>Campylobacterota</taxon>
        <taxon>Epsilonproteobacteria</taxon>
        <taxon>Campylobacterales</taxon>
        <taxon>Helicobacteraceae</taxon>
        <taxon>Helicobacter</taxon>
    </lineage>
</organism>
<evidence type="ECO:0000313" key="2">
    <source>
        <dbReference type="Proteomes" id="UP000007467"/>
    </source>
</evidence>
<dbReference type="KEGG" id="hes:HPSA_00815"/>
<dbReference type="PATRIC" id="fig|907239.3.peg.160"/>
<reference evidence="2" key="1">
    <citation type="submission" date="2010-11" db="EMBL/GenBank/DDBJ databases">
        <title>Genome sequence of Helicobacter pylori strain SouthAfrica7.</title>
        <authorList>
            <person name="Kersulyte D."/>
            <person name="Segal I."/>
            <person name="Mistry R."/>
            <person name="Berg D.E."/>
        </authorList>
    </citation>
    <scope>NUCLEOTIDE SEQUENCE [LARGE SCALE GENOMIC DNA]</scope>
    <source>
        <strain evidence="2">SouthAfrica7</strain>
    </source>
</reference>
<gene>
    <name evidence="1" type="ordered locus">HPSA_00815</name>
</gene>
<accession>E8QU89</accession>
<proteinExistence type="predicted"/>
<dbReference type="HOGENOM" id="CLU_3062255_0_0_7"/>
<dbReference type="EMBL" id="CP002336">
    <property type="protein sequence ID" value="ADU84187.1"/>
    <property type="molecule type" value="Genomic_DNA"/>
</dbReference>
<dbReference type="AlphaFoldDB" id="E8QU89"/>
<evidence type="ECO:0000313" key="1">
    <source>
        <dbReference type="EMBL" id="ADU84187.1"/>
    </source>
</evidence>
<protein>
    <submittedName>
        <fullName evidence="1">Uncharacterized protein</fullName>
    </submittedName>
</protein>
<dbReference type="Proteomes" id="UP000007467">
    <property type="component" value="Chromosome"/>
</dbReference>